<keyword evidence="4" id="KW-0694">RNA-binding</keyword>
<evidence type="ECO:0000256" key="3">
    <source>
        <dbReference type="ARBA" id="ARBA00022753"/>
    </source>
</evidence>
<keyword evidence="3" id="KW-0967">Endosome</keyword>
<protein>
    <recommendedName>
        <fullName evidence="2">Protein phosphatase 1 regulatory subunit 21</fullName>
    </recommendedName>
    <alternativeName>
        <fullName evidence="7">Coiled-coil domain-containing protein 128</fullName>
    </alternativeName>
    <alternativeName>
        <fullName evidence="8">Ferry endosomal RAB5 effector complex subunit 2</fullName>
    </alternativeName>
    <alternativeName>
        <fullName evidence="6">KLRAQ motif-containing protein 1</fullName>
    </alternativeName>
</protein>
<evidence type="ECO:0000256" key="8">
    <source>
        <dbReference type="ARBA" id="ARBA00044824"/>
    </source>
</evidence>
<dbReference type="InterPro" id="IPR040024">
    <property type="entry name" value="PPP1R21"/>
</dbReference>
<feature type="compositionally biased region" description="Basic and acidic residues" evidence="10">
    <location>
        <begin position="251"/>
        <end position="260"/>
    </location>
</feature>
<dbReference type="InParanoid" id="A0A0D2WXT7"/>
<evidence type="ECO:0000256" key="7">
    <source>
        <dbReference type="ARBA" id="ARBA00031617"/>
    </source>
</evidence>
<evidence type="ECO:0000256" key="1">
    <source>
        <dbReference type="ARBA" id="ARBA00004412"/>
    </source>
</evidence>
<dbReference type="Pfam" id="PF10212">
    <property type="entry name" value="PPP1R21_helical"/>
    <property type="match status" value="1"/>
</dbReference>
<keyword evidence="13" id="KW-1185">Reference proteome</keyword>
<dbReference type="SMART" id="SM01254">
    <property type="entry name" value="KLRAQ"/>
    <property type="match status" value="1"/>
</dbReference>
<dbReference type="EMBL" id="KE346374">
    <property type="protein sequence ID" value="KJE97613.1"/>
    <property type="molecule type" value="Genomic_DNA"/>
</dbReference>
<feature type="coiled-coil region" evidence="9">
    <location>
        <begin position="801"/>
        <end position="874"/>
    </location>
</feature>
<dbReference type="GO" id="GO:0016020">
    <property type="term" value="C:membrane"/>
    <property type="evidence" value="ECO:0007669"/>
    <property type="project" value="TreeGrafter"/>
</dbReference>
<dbReference type="Proteomes" id="UP000008743">
    <property type="component" value="Unassembled WGS sequence"/>
</dbReference>
<feature type="domain" description="Protein phosphatase 1 regulatory subunit 21 N-terminal" evidence="11">
    <location>
        <begin position="84"/>
        <end position="178"/>
    </location>
</feature>
<dbReference type="PANTHER" id="PTHR21448">
    <property type="entry name" value="SMOOTH MUSCLE MYOSIN HEAVY CHAIN-RELATED"/>
    <property type="match status" value="1"/>
</dbReference>
<dbReference type="InterPro" id="IPR019343">
    <property type="entry name" value="PPP1R21_N"/>
</dbReference>
<organism evidence="12 13">
    <name type="scientific">Capsaspora owczarzaki (strain ATCC 30864)</name>
    <dbReference type="NCBI Taxonomy" id="595528"/>
    <lineage>
        <taxon>Eukaryota</taxon>
        <taxon>Filasterea</taxon>
        <taxon>Capsaspora</taxon>
    </lineage>
</organism>
<proteinExistence type="predicted"/>
<keyword evidence="5 9" id="KW-0175">Coiled coil</keyword>
<dbReference type="InterPro" id="IPR019348">
    <property type="entry name" value="PPP1R21_six_helix"/>
</dbReference>
<dbReference type="PhylomeDB" id="A0A0D2WXT7"/>
<evidence type="ECO:0000256" key="9">
    <source>
        <dbReference type="SAM" id="Coils"/>
    </source>
</evidence>
<feature type="compositionally biased region" description="Polar residues" evidence="10">
    <location>
        <begin position="160"/>
        <end position="172"/>
    </location>
</feature>
<dbReference type="PANTHER" id="PTHR21448:SF0">
    <property type="entry name" value="PROTEIN PHOSPHATASE 1 REGULATORY SUBUNIT 21"/>
    <property type="match status" value="1"/>
</dbReference>
<dbReference type="STRING" id="595528.A0A0D2WXT7"/>
<evidence type="ECO:0000256" key="10">
    <source>
        <dbReference type="SAM" id="MobiDB-lite"/>
    </source>
</evidence>
<dbReference type="InterPro" id="IPR049372">
    <property type="entry name" value="PPP1R21_C"/>
</dbReference>
<evidence type="ECO:0000256" key="6">
    <source>
        <dbReference type="ARBA" id="ARBA00031361"/>
    </source>
</evidence>
<evidence type="ECO:0000256" key="4">
    <source>
        <dbReference type="ARBA" id="ARBA00022884"/>
    </source>
</evidence>
<dbReference type="GO" id="GO:0003723">
    <property type="term" value="F:RNA binding"/>
    <property type="evidence" value="ECO:0007669"/>
    <property type="project" value="UniProtKB-KW"/>
</dbReference>
<feature type="region of interest" description="Disordered" evidence="10">
    <location>
        <begin position="246"/>
        <end position="268"/>
    </location>
</feature>
<feature type="coiled-coil region" evidence="9">
    <location>
        <begin position="649"/>
        <end position="711"/>
    </location>
</feature>
<comment type="subcellular location">
    <subcellularLocation>
        <location evidence="1">Early endosome</location>
    </subcellularLocation>
</comment>
<dbReference type="AlphaFoldDB" id="A0A0D2WXT7"/>
<name>A0A0D2WXT7_CAPO3</name>
<sequence length="875" mass="94396">MSGAAGPSSAGPGSPSGSVAPIASTSMSSTGSTPSGSSNAGTAAAAAVGATAANPNAAGLLAIQSQFASLSHDELVSRLANLMQQFAKANSANAVLKKVVLTEQANVAALSDELHSKDQSTRKLIEDVDTLTFHNAHLTKKVEVLQAELEAPAGRERSNSKNATPHTLQSLHVTEEELSSKIRENEELHIKMFEMTRQHKDAQDATAQEMHKLVQQAKAHDDIVTGLKKSQTLIVERLTEEKALAQNTNESLRRENERQSSECAQTKRSLAETEARLKRQAEQQTTAVLERTKFDDLQLPHLAALNIAPYDRELVGAVRQACTSLVPLVREHAIVFGELCQQLDKRVLLFPSDGQHASFPVTFAALNCSRAVARRTTVLSLLDAALVTLAEAARQVSVAIHGLATLVGNVARHFSAVLVEETKLFDPTFVASSPSLATSTMSASGVVSLGARNRHLTTSLRQLTALYEKIASYVSLYAPAKPASNAQQRPSTTIGNQAFAVGQLIETMQQIQQQFKVITTQYISKASLEQGSAAAAFVEVGSASSDSLKQLKLLNDGITSSLTGLVNCSGKFAIASLSFLSPASLALATPASSASCTTTTPLSSALLSSFEQRSRAYMQTLLAQPEADSVPYPLAIANKRIVDISASSKDALVLQVSNAQERTMQLEQDKEQFMLDAQLTASALAQEKERTRQLEEMVQSLQAELLRQQLNPNKPQANNEAPTTVLVTAALASQGAVLSTSSEKLSFTADDAAREDLIKKHFATRIAQLTEQLQLADSKAAAFHIECRALARRIDVGEAEKASIQQELEAANGAVNRLKDELATTERSYAQQIQLMTEHIATMNEQLSQKDDQIEAYRRRQQQALQQQQQQQRRK</sequence>
<evidence type="ECO:0000313" key="12">
    <source>
        <dbReference type="EMBL" id="KJE97613.1"/>
    </source>
</evidence>
<accession>A0A0D2WXT7</accession>
<feature type="region of interest" description="Disordered" evidence="10">
    <location>
        <begin position="1"/>
        <end position="41"/>
    </location>
</feature>
<dbReference type="Pfam" id="PF21636">
    <property type="entry name" value="PPP1R21_C"/>
    <property type="match status" value="1"/>
</dbReference>
<feature type="region of interest" description="Disordered" evidence="10">
    <location>
        <begin position="151"/>
        <end position="180"/>
    </location>
</feature>
<evidence type="ECO:0000256" key="2">
    <source>
        <dbReference type="ARBA" id="ARBA00020102"/>
    </source>
</evidence>
<evidence type="ECO:0000313" key="13">
    <source>
        <dbReference type="Proteomes" id="UP000008743"/>
    </source>
</evidence>
<dbReference type="Pfam" id="PF10205">
    <property type="entry name" value="KLRAQ"/>
    <property type="match status" value="1"/>
</dbReference>
<reference evidence="13" key="1">
    <citation type="submission" date="2011-02" db="EMBL/GenBank/DDBJ databases">
        <title>The Genome Sequence of Capsaspora owczarzaki ATCC 30864.</title>
        <authorList>
            <person name="Russ C."/>
            <person name="Cuomo C."/>
            <person name="Burger G."/>
            <person name="Gray M.W."/>
            <person name="Holland P.W.H."/>
            <person name="King N."/>
            <person name="Lang F.B.F."/>
            <person name="Roger A.J."/>
            <person name="Ruiz-Trillo I."/>
            <person name="Young S.K."/>
            <person name="Zeng Q."/>
            <person name="Gargeya S."/>
            <person name="Alvarado L."/>
            <person name="Berlin A."/>
            <person name="Chapman S.B."/>
            <person name="Chen Z."/>
            <person name="Freedman E."/>
            <person name="Gellesch M."/>
            <person name="Goldberg J."/>
            <person name="Griggs A."/>
            <person name="Gujja S."/>
            <person name="Heilman E."/>
            <person name="Heiman D."/>
            <person name="Howarth C."/>
            <person name="Mehta T."/>
            <person name="Neiman D."/>
            <person name="Pearson M."/>
            <person name="Roberts A."/>
            <person name="Saif S."/>
            <person name="Shea T."/>
            <person name="Shenoy N."/>
            <person name="Sisk P."/>
            <person name="Stolte C."/>
            <person name="Sykes S."/>
            <person name="White J."/>
            <person name="Yandava C."/>
            <person name="Haas B."/>
            <person name="Nusbaum C."/>
            <person name="Birren B."/>
        </authorList>
    </citation>
    <scope>NUCLEOTIDE SEQUENCE</scope>
    <source>
        <strain evidence="13">ATCC 30864</strain>
    </source>
</reference>
<evidence type="ECO:0000259" key="11">
    <source>
        <dbReference type="SMART" id="SM01254"/>
    </source>
</evidence>
<dbReference type="OrthoDB" id="5566667at2759"/>
<evidence type="ECO:0000256" key="5">
    <source>
        <dbReference type="ARBA" id="ARBA00023054"/>
    </source>
</evidence>
<dbReference type="GO" id="GO:0005769">
    <property type="term" value="C:early endosome"/>
    <property type="evidence" value="ECO:0007669"/>
    <property type="project" value="UniProtKB-SubCell"/>
</dbReference>
<gene>
    <name evidence="12" type="ORF">CAOG_007441</name>
</gene>